<evidence type="ECO:0000313" key="3">
    <source>
        <dbReference type="Proteomes" id="UP001172778"/>
    </source>
</evidence>
<dbReference type="InterPro" id="IPR000182">
    <property type="entry name" value="GNAT_dom"/>
</dbReference>
<comment type="caution">
    <text evidence="2">The sequence shown here is derived from an EMBL/GenBank/DDBJ whole genome shotgun (WGS) entry which is preliminary data.</text>
</comment>
<reference evidence="2" key="1">
    <citation type="submission" date="2023-03" db="EMBL/GenBank/DDBJ databases">
        <title>Chitinimonas shenzhenensis gen. nov., sp. nov., a novel member of family Burkholderiaceae isolated from activated sludge collected in Shen Zhen, China.</title>
        <authorList>
            <person name="Wang X."/>
        </authorList>
    </citation>
    <scope>NUCLEOTIDE SEQUENCE</scope>
    <source>
        <strain evidence="2">DQS-5</strain>
    </source>
</reference>
<dbReference type="Proteomes" id="UP001172778">
    <property type="component" value="Unassembled WGS sequence"/>
</dbReference>
<gene>
    <name evidence="2" type="ORF">PZA18_09765</name>
</gene>
<accession>A0ABT7DW97</accession>
<sequence>MSTKPMTISFREADLAADCERIAAWQNDARTRPFVTNMRGPDQPDLHVDTLRQRFTGFTDWICRLLVCIDEVPIGFAFARKDPPMLVSKEGGVAWLAYCIGEHAYRGRGLSRQILRELEARALAAGCHRAEVGVFEFNLISLGLIRAAGYQEIARHPEFTWYQDRMWADIRFTRNLTESVPQ</sequence>
<dbReference type="CDD" id="cd04301">
    <property type="entry name" value="NAT_SF"/>
    <property type="match status" value="1"/>
</dbReference>
<evidence type="ECO:0000313" key="2">
    <source>
        <dbReference type="EMBL" id="MDK2124336.1"/>
    </source>
</evidence>
<evidence type="ECO:0000259" key="1">
    <source>
        <dbReference type="PROSITE" id="PS51186"/>
    </source>
</evidence>
<organism evidence="2 3">
    <name type="scientific">Parachitinimonas caeni</name>
    <dbReference type="NCBI Taxonomy" id="3031301"/>
    <lineage>
        <taxon>Bacteria</taxon>
        <taxon>Pseudomonadati</taxon>
        <taxon>Pseudomonadota</taxon>
        <taxon>Betaproteobacteria</taxon>
        <taxon>Neisseriales</taxon>
        <taxon>Chitinibacteraceae</taxon>
        <taxon>Parachitinimonas</taxon>
    </lineage>
</organism>
<dbReference type="RefSeq" id="WP_284100647.1">
    <property type="nucleotide sequence ID" value="NZ_JARRAF010000009.1"/>
</dbReference>
<name>A0ABT7DW97_9NEIS</name>
<proteinExistence type="predicted"/>
<dbReference type="InterPro" id="IPR016181">
    <property type="entry name" value="Acyl_CoA_acyltransferase"/>
</dbReference>
<dbReference type="EMBL" id="JARRAF010000009">
    <property type="protein sequence ID" value="MDK2124336.1"/>
    <property type="molecule type" value="Genomic_DNA"/>
</dbReference>
<keyword evidence="3" id="KW-1185">Reference proteome</keyword>
<protein>
    <submittedName>
        <fullName evidence="2">GNAT family N-acetyltransferase</fullName>
    </submittedName>
</protein>
<dbReference type="PROSITE" id="PS51186">
    <property type="entry name" value="GNAT"/>
    <property type="match status" value="1"/>
</dbReference>
<dbReference type="Pfam" id="PF00583">
    <property type="entry name" value="Acetyltransf_1"/>
    <property type="match status" value="1"/>
</dbReference>
<dbReference type="SUPFAM" id="SSF55729">
    <property type="entry name" value="Acyl-CoA N-acyltransferases (Nat)"/>
    <property type="match status" value="1"/>
</dbReference>
<feature type="domain" description="N-acetyltransferase" evidence="1">
    <location>
        <begin position="8"/>
        <end position="177"/>
    </location>
</feature>
<dbReference type="Gene3D" id="3.40.630.30">
    <property type="match status" value="1"/>
</dbReference>